<dbReference type="SUPFAM" id="SSF54909">
    <property type="entry name" value="Dimeric alpha+beta barrel"/>
    <property type="match status" value="1"/>
</dbReference>
<feature type="domain" description="ABM" evidence="1">
    <location>
        <begin position="5"/>
        <end position="64"/>
    </location>
</feature>
<dbReference type="Proteomes" id="UP000262477">
    <property type="component" value="Unassembled WGS sequence"/>
</dbReference>
<dbReference type="OrthoDB" id="4570906at2"/>
<sequence>MKVGMIASHYPHPSHREEFISRVHRVRKEFLRTPGCLSADYWVSADGDAVISIVQWESEEASAASFAAVQAAGFALDLAYDERESRPREIVRLVAP</sequence>
<dbReference type="Gene3D" id="3.30.70.100">
    <property type="match status" value="1"/>
</dbReference>
<name>A0A371PQ47_STRIH</name>
<dbReference type="InterPro" id="IPR011008">
    <property type="entry name" value="Dimeric_a/b-barrel"/>
</dbReference>
<comment type="caution">
    <text evidence="2">The sequence shown here is derived from an EMBL/GenBank/DDBJ whole genome shotgun (WGS) entry which is preliminary data.</text>
</comment>
<organism evidence="2 3">
    <name type="scientific">Streptomyces inhibens</name>
    <dbReference type="NCBI Taxonomy" id="2293571"/>
    <lineage>
        <taxon>Bacteria</taxon>
        <taxon>Bacillati</taxon>
        <taxon>Actinomycetota</taxon>
        <taxon>Actinomycetes</taxon>
        <taxon>Kitasatosporales</taxon>
        <taxon>Streptomycetaceae</taxon>
        <taxon>Streptomyces</taxon>
    </lineage>
</organism>
<gene>
    <name evidence="2" type="ORF">DY245_42265</name>
</gene>
<evidence type="ECO:0000313" key="3">
    <source>
        <dbReference type="Proteomes" id="UP000262477"/>
    </source>
</evidence>
<evidence type="ECO:0000259" key="1">
    <source>
        <dbReference type="Pfam" id="PF03992"/>
    </source>
</evidence>
<dbReference type="InterPro" id="IPR007138">
    <property type="entry name" value="ABM_dom"/>
</dbReference>
<dbReference type="AlphaFoldDB" id="A0A371PQ47"/>
<dbReference type="Pfam" id="PF03992">
    <property type="entry name" value="ABM"/>
    <property type="match status" value="1"/>
</dbReference>
<reference evidence="2 3" key="1">
    <citation type="submission" date="2018-08" db="EMBL/GenBank/DDBJ databases">
        <title>Streptomyces NEAU-D10 sp. nov., a novel Actinomycete isolated from soil.</title>
        <authorList>
            <person name="Jin L."/>
        </authorList>
    </citation>
    <scope>NUCLEOTIDE SEQUENCE [LARGE SCALE GENOMIC DNA]</scope>
    <source>
        <strain evidence="2 3">NEAU-D10</strain>
    </source>
</reference>
<accession>A0A371PQ47</accession>
<keyword evidence="3" id="KW-1185">Reference proteome</keyword>
<proteinExistence type="predicted"/>
<protein>
    <recommendedName>
        <fullName evidence="1">ABM domain-containing protein</fullName>
    </recommendedName>
</protein>
<dbReference type="EMBL" id="QUAC01000480">
    <property type="protein sequence ID" value="REK84638.1"/>
    <property type="molecule type" value="Genomic_DNA"/>
</dbReference>
<evidence type="ECO:0000313" key="2">
    <source>
        <dbReference type="EMBL" id="REK84638.1"/>
    </source>
</evidence>